<gene>
    <name evidence="1" type="ORF">SAMN04487995_0845</name>
</gene>
<reference evidence="1 2" key="1">
    <citation type="submission" date="2016-10" db="EMBL/GenBank/DDBJ databases">
        <authorList>
            <person name="de Groot N.N."/>
        </authorList>
    </citation>
    <scope>NUCLEOTIDE SEQUENCE [LARGE SCALE GENOMIC DNA]</scope>
    <source>
        <strain evidence="1 2">DSM 19938</strain>
    </source>
</reference>
<evidence type="ECO:0000313" key="2">
    <source>
        <dbReference type="Proteomes" id="UP000199532"/>
    </source>
</evidence>
<sequence>MQFEFLVCKVTTVCFSDTGQCWSFIIQVGELENLKNSVKGYLNNF</sequence>
<dbReference type="EMBL" id="FNXY01000001">
    <property type="protein sequence ID" value="SEI45253.1"/>
    <property type="molecule type" value="Genomic_DNA"/>
</dbReference>
<dbReference type="Proteomes" id="UP000199532">
    <property type="component" value="Unassembled WGS sequence"/>
</dbReference>
<proteinExistence type="predicted"/>
<evidence type="ECO:0000313" key="1">
    <source>
        <dbReference type="EMBL" id="SEI45253.1"/>
    </source>
</evidence>
<protein>
    <submittedName>
        <fullName evidence="1">Uncharacterized protein</fullName>
    </submittedName>
</protein>
<accession>A0A1H6QNX2</accession>
<keyword evidence="2" id="KW-1185">Reference proteome</keyword>
<name>A0A1H6QNX2_9BACT</name>
<dbReference type="AlphaFoldDB" id="A0A1H6QNX2"/>
<organism evidence="1 2">
    <name type="scientific">Dyadobacter koreensis</name>
    <dbReference type="NCBI Taxonomy" id="408657"/>
    <lineage>
        <taxon>Bacteria</taxon>
        <taxon>Pseudomonadati</taxon>
        <taxon>Bacteroidota</taxon>
        <taxon>Cytophagia</taxon>
        <taxon>Cytophagales</taxon>
        <taxon>Spirosomataceae</taxon>
        <taxon>Dyadobacter</taxon>
    </lineage>
</organism>